<dbReference type="NCBIfam" id="TIGR04085">
    <property type="entry name" value="rSAM_more_4Fe4S"/>
    <property type="match status" value="1"/>
</dbReference>
<dbReference type="eggNOG" id="COG0641">
    <property type="taxonomic scope" value="Bacteria"/>
</dbReference>
<reference evidence="1 2" key="1">
    <citation type="submission" date="2011-01" db="EMBL/GenBank/DDBJ databases">
        <authorList>
            <person name="Muzny D."/>
            <person name="Qin X."/>
            <person name="Deng J."/>
            <person name="Jiang H."/>
            <person name="Liu Y."/>
            <person name="Qu J."/>
            <person name="Song X.-Z."/>
            <person name="Zhang L."/>
            <person name="Thornton R."/>
            <person name="Coyle M."/>
            <person name="Francisco L."/>
            <person name="Jackson L."/>
            <person name="Javaid M."/>
            <person name="Korchina V."/>
            <person name="Kovar C."/>
            <person name="Mata R."/>
            <person name="Mathew T."/>
            <person name="Ngo R."/>
            <person name="Nguyen L."/>
            <person name="Nguyen N."/>
            <person name="Okwuonu G."/>
            <person name="Ongeri F."/>
            <person name="Pham C."/>
            <person name="Simmons D."/>
            <person name="Wilczek-Boney K."/>
            <person name="Hale W."/>
            <person name="Jakkamsetti A."/>
            <person name="Pham P."/>
            <person name="Ruth R."/>
            <person name="San Lucas F."/>
            <person name="Warren J."/>
            <person name="Zhang J."/>
            <person name="Zhao Z."/>
            <person name="Zhou C."/>
            <person name="Zhu D."/>
            <person name="Lee S."/>
            <person name="Bess C."/>
            <person name="Blankenburg K."/>
            <person name="Forbes L."/>
            <person name="Fu Q."/>
            <person name="Gubbala S."/>
            <person name="Hirani K."/>
            <person name="Jayaseelan J.C."/>
            <person name="Lara F."/>
            <person name="Munidasa M."/>
            <person name="Palculict T."/>
            <person name="Patil S."/>
            <person name="Pu L.-L."/>
            <person name="Saada N."/>
            <person name="Tang L."/>
            <person name="Weissenberger G."/>
            <person name="Zhu Y."/>
            <person name="Hemphill L."/>
            <person name="Shang Y."/>
            <person name="Youmans B."/>
            <person name="Ayvaz T."/>
            <person name="Ross M."/>
            <person name="Santibanez J."/>
            <person name="Aqrawi P."/>
            <person name="Gross S."/>
            <person name="Joshi V."/>
            <person name="Fowler G."/>
            <person name="Nazareth L."/>
            <person name="Reid J."/>
            <person name="Worley K."/>
            <person name="Petrosino J."/>
            <person name="Highlander S."/>
            <person name="Gibbs R."/>
        </authorList>
    </citation>
    <scope>NUCLEOTIDE SEQUENCE [LARGE SCALE GENOMIC DNA]</scope>
    <source>
        <strain evidence="1 2">DSM 16608</strain>
    </source>
</reference>
<dbReference type="Proteomes" id="UP000005697">
    <property type="component" value="Unassembled WGS sequence"/>
</dbReference>
<dbReference type="InterPro" id="IPR023885">
    <property type="entry name" value="4Fe4S-binding_SPASM_dom"/>
</dbReference>
<dbReference type="SUPFAM" id="SSF102114">
    <property type="entry name" value="Radical SAM enzymes"/>
    <property type="match status" value="1"/>
</dbReference>
<keyword evidence="2" id="KW-1185">Reference proteome</keyword>
<dbReference type="AlphaFoldDB" id="F0F8V2"/>
<dbReference type="OrthoDB" id="9808591at2"/>
<accession>F0F8V2</accession>
<protein>
    <recommendedName>
        <fullName evidence="3">4Fe4S-binding SPASM domain-containing protein</fullName>
    </recommendedName>
</protein>
<evidence type="ECO:0000313" key="2">
    <source>
        <dbReference type="Proteomes" id="UP000005697"/>
    </source>
</evidence>
<organism evidence="1 2">
    <name type="scientific">Prevotella multiformis DSM 16608</name>
    <dbReference type="NCBI Taxonomy" id="888743"/>
    <lineage>
        <taxon>Bacteria</taxon>
        <taxon>Pseudomonadati</taxon>
        <taxon>Bacteroidota</taxon>
        <taxon>Bacteroidia</taxon>
        <taxon>Bacteroidales</taxon>
        <taxon>Prevotellaceae</taxon>
        <taxon>Prevotella</taxon>
    </lineage>
</organism>
<dbReference type="EMBL" id="AEWX01000027">
    <property type="protein sequence ID" value="EGC19479.1"/>
    <property type="molecule type" value="Genomic_DNA"/>
</dbReference>
<evidence type="ECO:0008006" key="3">
    <source>
        <dbReference type="Google" id="ProtNLM"/>
    </source>
</evidence>
<sequence length="143" mass="16274">MLPDKGEIAFLKEMYEKYGIEDIKVDISPQIGGCAATCVNSIIIGPEGEFYKCWVDVGKKERIISNLFDGNIQNLLLPSYIVGSDMLSDSQYHHCTFLPLCDGGCTVRRYNKLHQNTQYDPCPIDRVDFDSLLDFHALKYKKK</sequence>
<gene>
    <name evidence="1" type="ORF">HMPREF9141_2019</name>
</gene>
<comment type="caution">
    <text evidence="1">The sequence shown here is derived from an EMBL/GenBank/DDBJ whole genome shotgun (WGS) entry which is preliminary data.</text>
</comment>
<dbReference type="InterPro" id="IPR058240">
    <property type="entry name" value="rSAM_sf"/>
</dbReference>
<dbReference type="STRING" id="888743.HMPREF9141_2019"/>
<dbReference type="HOGENOM" id="CLU_1804449_0_0_10"/>
<dbReference type="Gene3D" id="3.20.20.70">
    <property type="entry name" value="Aldolase class I"/>
    <property type="match status" value="1"/>
</dbReference>
<name>F0F8V2_9BACT</name>
<proteinExistence type="predicted"/>
<evidence type="ECO:0000313" key="1">
    <source>
        <dbReference type="EMBL" id="EGC19479.1"/>
    </source>
</evidence>
<dbReference type="InterPro" id="IPR013785">
    <property type="entry name" value="Aldolase_TIM"/>
</dbReference>